<accession>A0ABN8IFS8</accession>
<dbReference type="EMBL" id="OW152814">
    <property type="protein sequence ID" value="CAH2050323.1"/>
    <property type="molecule type" value="Genomic_DNA"/>
</dbReference>
<feature type="signal peptide" evidence="1">
    <location>
        <begin position="1"/>
        <end position="22"/>
    </location>
</feature>
<dbReference type="InterPro" id="IPR010562">
    <property type="entry name" value="Haemolymph_juvenile_hormone-bd"/>
</dbReference>
<keyword evidence="1" id="KW-0732">Signal</keyword>
<name>A0ABN8IFS8_9NEOP</name>
<dbReference type="Pfam" id="PF06585">
    <property type="entry name" value="JHBP"/>
    <property type="match status" value="1"/>
</dbReference>
<evidence type="ECO:0000256" key="1">
    <source>
        <dbReference type="SAM" id="SignalP"/>
    </source>
</evidence>
<dbReference type="SMART" id="SM00700">
    <property type="entry name" value="JHBP"/>
    <property type="match status" value="1"/>
</dbReference>
<evidence type="ECO:0000313" key="3">
    <source>
        <dbReference type="Proteomes" id="UP000837857"/>
    </source>
</evidence>
<feature type="chain" id="PRO_5045783712" evidence="1">
    <location>
        <begin position="23"/>
        <end position="255"/>
    </location>
</feature>
<protein>
    <submittedName>
        <fullName evidence="2">Uncharacterized protein</fullName>
    </submittedName>
</protein>
<dbReference type="PANTHER" id="PTHR11008:SF18">
    <property type="entry name" value="BCDNA.GH05536-RELATED"/>
    <property type="match status" value="1"/>
</dbReference>
<dbReference type="InterPro" id="IPR038606">
    <property type="entry name" value="To_sf"/>
</dbReference>
<feature type="non-terminal residue" evidence="2">
    <location>
        <position position="1"/>
    </location>
</feature>
<dbReference type="Gene3D" id="3.15.10.30">
    <property type="entry name" value="Haemolymph juvenile hormone binding protein"/>
    <property type="match status" value="1"/>
</dbReference>
<organism evidence="2 3">
    <name type="scientific">Iphiclides podalirius</name>
    <name type="common">scarce swallowtail</name>
    <dbReference type="NCBI Taxonomy" id="110791"/>
    <lineage>
        <taxon>Eukaryota</taxon>
        <taxon>Metazoa</taxon>
        <taxon>Ecdysozoa</taxon>
        <taxon>Arthropoda</taxon>
        <taxon>Hexapoda</taxon>
        <taxon>Insecta</taxon>
        <taxon>Pterygota</taxon>
        <taxon>Neoptera</taxon>
        <taxon>Endopterygota</taxon>
        <taxon>Lepidoptera</taxon>
        <taxon>Glossata</taxon>
        <taxon>Ditrysia</taxon>
        <taxon>Papilionoidea</taxon>
        <taxon>Papilionidae</taxon>
        <taxon>Papilioninae</taxon>
        <taxon>Iphiclides</taxon>
    </lineage>
</organism>
<dbReference type="Proteomes" id="UP000837857">
    <property type="component" value="Chromosome 2"/>
</dbReference>
<sequence>MCNTKVLSAICLFVATLTTIYGAVDIGQYLPVCDRNSPEVNECLVEAVRKGLLAMKSGIKDLGVPAIDPFYQKELKLEYNNNQITVKMIVSEIYVEGVTESTVKDVRLRAEDESFLLEIDMFTSQIFCKGRYSGGGSFNALRINATGDFNTTISDLTYTWKLEGTPEKVDGETYVKITSFYMRPDVGNMVTHLTNENPDSKELTDLGIRITNENWRLLYRELLPFAQSNWNKIGTRIANKIFLKVPYNQLFPVKS</sequence>
<dbReference type="PANTHER" id="PTHR11008">
    <property type="entry name" value="PROTEIN TAKEOUT-LIKE PROTEIN"/>
    <property type="match status" value="1"/>
</dbReference>
<reference evidence="2" key="1">
    <citation type="submission" date="2022-03" db="EMBL/GenBank/DDBJ databases">
        <authorList>
            <person name="Martin H S."/>
        </authorList>
    </citation>
    <scope>NUCLEOTIDE SEQUENCE</scope>
</reference>
<evidence type="ECO:0000313" key="2">
    <source>
        <dbReference type="EMBL" id="CAH2050323.1"/>
    </source>
</evidence>
<gene>
    <name evidence="2" type="ORF">IPOD504_LOCUS7379</name>
</gene>
<proteinExistence type="predicted"/>
<keyword evidence="3" id="KW-1185">Reference proteome</keyword>